<evidence type="ECO:0000313" key="2">
    <source>
        <dbReference type="Proteomes" id="UP000001070"/>
    </source>
</evidence>
<protein>
    <submittedName>
        <fullName evidence="1">GH12732</fullName>
    </submittedName>
</protein>
<sequence length="93" mass="10604">MTNYENLINLPLNFNANNHANNIENNGKIAIGEHILNKMSQRDFSEVSPGIAVELRNLNGNGKLKMIDFKAVFICSLLEHKFGIYKHIYIVFL</sequence>
<evidence type="ECO:0000313" key="1">
    <source>
        <dbReference type="EMBL" id="EDW00195.1"/>
    </source>
</evidence>
<dbReference type="EMBL" id="CH916370">
    <property type="protein sequence ID" value="EDW00195.1"/>
    <property type="molecule type" value="Genomic_DNA"/>
</dbReference>
<dbReference type="eggNOG" id="ENOG502TBFD">
    <property type="taxonomic scope" value="Eukaryota"/>
</dbReference>
<dbReference type="HOGENOM" id="CLU_2544974_0_0_1"/>
<dbReference type="InParanoid" id="B4JKU2"/>
<dbReference type="PhylomeDB" id="B4JKU2"/>
<dbReference type="Proteomes" id="UP000001070">
    <property type="component" value="Unassembled WGS sequence"/>
</dbReference>
<accession>B4JKU2</accession>
<keyword evidence="2" id="KW-1185">Reference proteome</keyword>
<proteinExistence type="predicted"/>
<name>B4JKU2_DROGR</name>
<reference evidence="1 2" key="1">
    <citation type="journal article" date="2007" name="Nature">
        <title>Evolution of genes and genomes on the Drosophila phylogeny.</title>
        <authorList>
            <consortium name="Drosophila 12 Genomes Consortium"/>
            <person name="Clark A.G."/>
            <person name="Eisen M.B."/>
            <person name="Smith D.R."/>
            <person name="Bergman C.M."/>
            <person name="Oliver B."/>
            <person name="Markow T.A."/>
            <person name="Kaufman T.C."/>
            <person name="Kellis M."/>
            <person name="Gelbart W."/>
            <person name="Iyer V.N."/>
            <person name="Pollard D.A."/>
            <person name="Sackton T.B."/>
            <person name="Larracuente A.M."/>
            <person name="Singh N.D."/>
            <person name="Abad J.P."/>
            <person name="Abt D.N."/>
            <person name="Adryan B."/>
            <person name="Aguade M."/>
            <person name="Akashi H."/>
            <person name="Anderson W.W."/>
            <person name="Aquadro C.F."/>
            <person name="Ardell D.H."/>
            <person name="Arguello R."/>
            <person name="Artieri C.G."/>
            <person name="Barbash D.A."/>
            <person name="Barker D."/>
            <person name="Barsanti P."/>
            <person name="Batterham P."/>
            <person name="Batzoglou S."/>
            <person name="Begun D."/>
            <person name="Bhutkar A."/>
            <person name="Blanco E."/>
            <person name="Bosak S.A."/>
            <person name="Bradley R.K."/>
            <person name="Brand A.D."/>
            <person name="Brent M.R."/>
            <person name="Brooks A.N."/>
            <person name="Brown R.H."/>
            <person name="Butlin R.K."/>
            <person name="Caggese C."/>
            <person name="Calvi B.R."/>
            <person name="Bernardo de Carvalho A."/>
            <person name="Caspi A."/>
            <person name="Castrezana S."/>
            <person name="Celniker S.E."/>
            <person name="Chang J.L."/>
            <person name="Chapple C."/>
            <person name="Chatterji S."/>
            <person name="Chinwalla A."/>
            <person name="Civetta A."/>
            <person name="Clifton S.W."/>
            <person name="Comeron J.M."/>
            <person name="Costello J.C."/>
            <person name="Coyne J.A."/>
            <person name="Daub J."/>
            <person name="David R.G."/>
            <person name="Delcher A.L."/>
            <person name="Delehaunty K."/>
            <person name="Do C.B."/>
            <person name="Ebling H."/>
            <person name="Edwards K."/>
            <person name="Eickbush T."/>
            <person name="Evans J.D."/>
            <person name="Filipski A."/>
            <person name="Findeiss S."/>
            <person name="Freyhult E."/>
            <person name="Fulton L."/>
            <person name="Fulton R."/>
            <person name="Garcia A.C."/>
            <person name="Gardiner A."/>
            <person name="Garfield D.A."/>
            <person name="Garvin B.E."/>
            <person name="Gibson G."/>
            <person name="Gilbert D."/>
            <person name="Gnerre S."/>
            <person name="Godfrey J."/>
            <person name="Good R."/>
            <person name="Gotea V."/>
            <person name="Gravely B."/>
            <person name="Greenberg A.J."/>
            <person name="Griffiths-Jones S."/>
            <person name="Gross S."/>
            <person name="Guigo R."/>
            <person name="Gustafson E.A."/>
            <person name="Haerty W."/>
            <person name="Hahn M.W."/>
            <person name="Halligan D.L."/>
            <person name="Halpern A.L."/>
            <person name="Halter G.M."/>
            <person name="Han M.V."/>
            <person name="Heger A."/>
            <person name="Hillier L."/>
            <person name="Hinrichs A.S."/>
            <person name="Holmes I."/>
            <person name="Hoskins R.A."/>
            <person name="Hubisz M.J."/>
            <person name="Hultmark D."/>
            <person name="Huntley M.A."/>
            <person name="Jaffe D.B."/>
            <person name="Jagadeeshan S."/>
            <person name="Jeck W.R."/>
            <person name="Johnson J."/>
            <person name="Jones C.D."/>
            <person name="Jordan W.C."/>
            <person name="Karpen G.H."/>
            <person name="Kataoka E."/>
            <person name="Keightley P.D."/>
            <person name="Kheradpour P."/>
            <person name="Kirkness E.F."/>
            <person name="Koerich L.B."/>
            <person name="Kristiansen K."/>
            <person name="Kudrna D."/>
            <person name="Kulathinal R.J."/>
            <person name="Kumar S."/>
            <person name="Kwok R."/>
            <person name="Lander E."/>
            <person name="Langley C.H."/>
            <person name="Lapoint R."/>
            <person name="Lazzaro B.P."/>
            <person name="Lee S.J."/>
            <person name="Levesque L."/>
            <person name="Li R."/>
            <person name="Lin C.F."/>
            <person name="Lin M.F."/>
            <person name="Lindblad-Toh K."/>
            <person name="Llopart A."/>
            <person name="Long M."/>
            <person name="Low L."/>
            <person name="Lozovsky E."/>
            <person name="Lu J."/>
            <person name="Luo M."/>
            <person name="Machado C.A."/>
            <person name="Makalowski W."/>
            <person name="Marzo M."/>
            <person name="Matsuda M."/>
            <person name="Matzkin L."/>
            <person name="McAllister B."/>
            <person name="McBride C.S."/>
            <person name="McKernan B."/>
            <person name="McKernan K."/>
            <person name="Mendez-Lago M."/>
            <person name="Minx P."/>
            <person name="Mollenhauer M.U."/>
            <person name="Montooth K."/>
            <person name="Mount S.M."/>
            <person name="Mu X."/>
            <person name="Myers E."/>
            <person name="Negre B."/>
            <person name="Newfeld S."/>
            <person name="Nielsen R."/>
            <person name="Noor M.A."/>
            <person name="O'Grady P."/>
            <person name="Pachter L."/>
            <person name="Papaceit M."/>
            <person name="Parisi M.J."/>
            <person name="Parisi M."/>
            <person name="Parts L."/>
            <person name="Pedersen J.S."/>
            <person name="Pesole G."/>
            <person name="Phillippy A.M."/>
            <person name="Ponting C.P."/>
            <person name="Pop M."/>
            <person name="Porcelli D."/>
            <person name="Powell J.R."/>
            <person name="Prohaska S."/>
            <person name="Pruitt K."/>
            <person name="Puig M."/>
            <person name="Quesneville H."/>
            <person name="Ram K.R."/>
            <person name="Rand D."/>
            <person name="Rasmussen M.D."/>
            <person name="Reed L.K."/>
            <person name="Reenan R."/>
            <person name="Reily A."/>
            <person name="Remington K.A."/>
            <person name="Rieger T.T."/>
            <person name="Ritchie M.G."/>
            <person name="Robin C."/>
            <person name="Rogers Y.H."/>
            <person name="Rohde C."/>
            <person name="Rozas J."/>
            <person name="Rubenfield M.J."/>
            <person name="Ruiz A."/>
            <person name="Russo S."/>
            <person name="Salzberg S.L."/>
            <person name="Sanchez-Gracia A."/>
            <person name="Saranga D.J."/>
            <person name="Sato H."/>
            <person name="Schaeffer S.W."/>
            <person name="Schatz M.C."/>
            <person name="Schlenke T."/>
            <person name="Schwartz R."/>
            <person name="Segarra C."/>
            <person name="Singh R.S."/>
            <person name="Sirot L."/>
            <person name="Sirota M."/>
            <person name="Sisneros N.B."/>
            <person name="Smith C.D."/>
            <person name="Smith T.F."/>
            <person name="Spieth J."/>
            <person name="Stage D.E."/>
            <person name="Stark A."/>
            <person name="Stephan W."/>
            <person name="Strausberg R.L."/>
            <person name="Strempel S."/>
            <person name="Sturgill D."/>
            <person name="Sutton G."/>
            <person name="Sutton G.G."/>
            <person name="Tao W."/>
            <person name="Teichmann S."/>
            <person name="Tobari Y.N."/>
            <person name="Tomimura Y."/>
            <person name="Tsolas J.M."/>
            <person name="Valente V.L."/>
            <person name="Venter E."/>
            <person name="Venter J.C."/>
            <person name="Vicario S."/>
            <person name="Vieira F.G."/>
            <person name="Vilella A.J."/>
            <person name="Villasante A."/>
            <person name="Walenz B."/>
            <person name="Wang J."/>
            <person name="Wasserman M."/>
            <person name="Watts T."/>
            <person name="Wilson D."/>
            <person name="Wilson R.K."/>
            <person name="Wing R.A."/>
            <person name="Wolfner M.F."/>
            <person name="Wong A."/>
            <person name="Wong G.K."/>
            <person name="Wu C.I."/>
            <person name="Wu G."/>
            <person name="Yamamoto D."/>
            <person name="Yang H.P."/>
            <person name="Yang S.P."/>
            <person name="Yorke J.A."/>
            <person name="Yoshida K."/>
            <person name="Zdobnov E."/>
            <person name="Zhang P."/>
            <person name="Zhang Y."/>
            <person name="Zimin A.V."/>
            <person name="Baldwin J."/>
            <person name="Abdouelleil A."/>
            <person name="Abdulkadir J."/>
            <person name="Abebe A."/>
            <person name="Abera B."/>
            <person name="Abreu J."/>
            <person name="Acer S.C."/>
            <person name="Aftuck L."/>
            <person name="Alexander A."/>
            <person name="An P."/>
            <person name="Anderson E."/>
            <person name="Anderson S."/>
            <person name="Arachi H."/>
            <person name="Azer M."/>
            <person name="Bachantsang P."/>
            <person name="Barry A."/>
            <person name="Bayul T."/>
            <person name="Berlin A."/>
            <person name="Bessette D."/>
            <person name="Bloom T."/>
            <person name="Blye J."/>
            <person name="Boguslavskiy L."/>
            <person name="Bonnet C."/>
            <person name="Boukhgalter B."/>
            <person name="Bourzgui I."/>
            <person name="Brown A."/>
            <person name="Cahill P."/>
            <person name="Channer S."/>
            <person name="Cheshatsang Y."/>
            <person name="Chuda L."/>
            <person name="Citroen M."/>
            <person name="Collymore A."/>
            <person name="Cooke P."/>
            <person name="Costello M."/>
            <person name="D'Aco K."/>
            <person name="Daza R."/>
            <person name="De Haan G."/>
            <person name="DeGray S."/>
            <person name="DeMaso C."/>
            <person name="Dhargay N."/>
            <person name="Dooley K."/>
            <person name="Dooley E."/>
            <person name="Doricent M."/>
            <person name="Dorje P."/>
            <person name="Dorjee K."/>
            <person name="Dupes A."/>
            <person name="Elong R."/>
            <person name="Falk J."/>
            <person name="Farina A."/>
            <person name="Faro S."/>
            <person name="Ferguson D."/>
            <person name="Fisher S."/>
            <person name="Foley C.D."/>
            <person name="Franke A."/>
            <person name="Friedrich D."/>
            <person name="Gadbois L."/>
            <person name="Gearin G."/>
            <person name="Gearin C.R."/>
            <person name="Giannoukos G."/>
            <person name="Goode T."/>
            <person name="Graham J."/>
            <person name="Grandbois E."/>
            <person name="Grewal S."/>
            <person name="Gyaltsen K."/>
            <person name="Hafez N."/>
            <person name="Hagos B."/>
            <person name="Hall J."/>
            <person name="Henson C."/>
            <person name="Hollinger A."/>
            <person name="Honan T."/>
            <person name="Huard M.D."/>
            <person name="Hughes L."/>
            <person name="Hurhula B."/>
            <person name="Husby M.E."/>
            <person name="Kamat A."/>
            <person name="Kanga B."/>
            <person name="Kashin S."/>
            <person name="Khazanovich D."/>
            <person name="Kisner P."/>
            <person name="Lance K."/>
            <person name="Lara M."/>
            <person name="Lee W."/>
            <person name="Lennon N."/>
            <person name="Letendre F."/>
            <person name="LeVine R."/>
            <person name="Lipovsky A."/>
            <person name="Liu X."/>
            <person name="Liu J."/>
            <person name="Liu S."/>
            <person name="Lokyitsang T."/>
            <person name="Lokyitsang Y."/>
            <person name="Lubonja R."/>
            <person name="Lui A."/>
            <person name="MacDonald P."/>
            <person name="Magnisalis V."/>
            <person name="Maru K."/>
            <person name="Matthews C."/>
            <person name="McCusker W."/>
            <person name="McDonough S."/>
            <person name="Mehta T."/>
            <person name="Meldrim J."/>
            <person name="Meneus L."/>
            <person name="Mihai O."/>
            <person name="Mihalev A."/>
            <person name="Mihova T."/>
            <person name="Mittelman R."/>
            <person name="Mlenga V."/>
            <person name="Montmayeur A."/>
            <person name="Mulrain L."/>
            <person name="Navidi A."/>
            <person name="Naylor J."/>
            <person name="Negash T."/>
            <person name="Nguyen T."/>
            <person name="Nguyen N."/>
            <person name="Nicol R."/>
            <person name="Norbu C."/>
            <person name="Norbu N."/>
            <person name="Novod N."/>
            <person name="O'Neill B."/>
            <person name="Osman S."/>
            <person name="Markiewicz E."/>
            <person name="Oyono O.L."/>
            <person name="Patti C."/>
            <person name="Phunkhang P."/>
            <person name="Pierre F."/>
            <person name="Priest M."/>
            <person name="Raghuraman S."/>
            <person name="Rege F."/>
            <person name="Reyes R."/>
            <person name="Rise C."/>
            <person name="Rogov P."/>
            <person name="Ross K."/>
            <person name="Ryan E."/>
            <person name="Settipalli S."/>
            <person name="Shea T."/>
            <person name="Sherpa N."/>
            <person name="Shi L."/>
            <person name="Shih D."/>
            <person name="Sparrow T."/>
            <person name="Spaulding J."/>
            <person name="Stalker J."/>
            <person name="Stange-Thomann N."/>
            <person name="Stavropoulos S."/>
            <person name="Stone C."/>
            <person name="Strader C."/>
            <person name="Tesfaye S."/>
            <person name="Thomson T."/>
            <person name="Thoulutsang Y."/>
            <person name="Thoulutsang D."/>
            <person name="Topham K."/>
            <person name="Topping I."/>
            <person name="Tsamla T."/>
            <person name="Vassiliev H."/>
            <person name="Vo A."/>
            <person name="Wangchuk T."/>
            <person name="Wangdi T."/>
            <person name="Weiand M."/>
            <person name="Wilkinson J."/>
            <person name="Wilson A."/>
            <person name="Yadav S."/>
            <person name="Young G."/>
            <person name="Yu Q."/>
            <person name="Zembek L."/>
            <person name="Zhong D."/>
            <person name="Zimmer A."/>
            <person name="Zwirko Z."/>
            <person name="Jaffe D.B."/>
            <person name="Alvarez P."/>
            <person name="Brockman W."/>
            <person name="Butler J."/>
            <person name="Chin C."/>
            <person name="Gnerre S."/>
            <person name="Grabherr M."/>
            <person name="Kleber M."/>
            <person name="Mauceli E."/>
            <person name="MacCallum I."/>
        </authorList>
    </citation>
    <scope>NUCLEOTIDE SEQUENCE [LARGE SCALE GENOMIC DNA]</scope>
    <source>
        <strain evidence="2">Tucson 15287-2541.00</strain>
    </source>
</reference>
<organism evidence="2">
    <name type="scientific">Drosophila grimshawi</name>
    <name type="common">Hawaiian fruit fly</name>
    <name type="synonym">Idiomyia grimshawi</name>
    <dbReference type="NCBI Taxonomy" id="7222"/>
    <lineage>
        <taxon>Eukaryota</taxon>
        <taxon>Metazoa</taxon>
        <taxon>Ecdysozoa</taxon>
        <taxon>Arthropoda</taxon>
        <taxon>Hexapoda</taxon>
        <taxon>Insecta</taxon>
        <taxon>Pterygota</taxon>
        <taxon>Neoptera</taxon>
        <taxon>Endopterygota</taxon>
        <taxon>Diptera</taxon>
        <taxon>Brachycera</taxon>
        <taxon>Muscomorpha</taxon>
        <taxon>Ephydroidea</taxon>
        <taxon>Drosophilidae</taxon>
        <taxon>Drosophila</taxon>
        <taxon>Hawaiian Drosophila</taxon>
    </lineage>
</organism>
<gene>
    <name evidence="1" type="primary">Dgri\GH12732</name>
    <name evidence="1" type="ORF">Dgri_GH12732</name>
</gene>
<dbReference type="STRING" id="7222.B4JKU2"/>
<dbReference type="AlphaFoldDB" id="B4JKU2"/>